<evidence type="ECO:0000313" key="1">
    <source>
        <dbReference type="EMBL" id="GFN77822.1"/>
    </source>
</evidence>
<dbReference type="AlphaFoldDB" id="A0AAV3Y5I8"/>
<keyword evidence="2" id="KW-1185">Reference proteome</keyword>
<proteinExistence type="predicted"/>
<reference evidence="1 2" key="1">
    <citation type="journal article" date="2021" name="Elife">
        <title>Chloroplast acquisition without the gene transfer in kleptoplastic sea slugs, Plakobranchus ocellatus.</title>
        <authorList>
            <person name="Maeda T."/>
            <person name="Takahashi S."/>
            <person name="Yoshida T."/>
            <person name="Shimamura S."/>
            <person name="Takaki Y."/>
            <person name="Nagai Y."/>
            <person name="Toyoda A."/>
            <person name="Suzuki Y."/>
            <person name="Arimoto A."/>
            <person name="Ishii H."/>
            <person name="Satoh N."/>
            <person name="Nishiyama T."/>
            <person name="Hasebe M."/>
            <person name="Maruyama T."/>
            <person name="Minagawa J."/>
            <person name="Obokata J."/>
            <person name="Shigenobu S."/>
        </authorList>
    </citation>
    <scope>NUCLEOTIDE SEQUENCE [LARGE SCALE GENOMIC DNA]</scope>
</reference>
<evidence type="ECO:0000313" key="2">
    <source>
        <dbReference type="Proteomes" id="UP000735302"/>
    </source>
</evidence>
<organism evidence="1 2">
    <name type="scientific">Plakobranchus ocellatus</name>
    <dbReference type="NCBI Taxonomy" id="259542"/>
    <lineage>
        <taxon>Eukaryota</taxon>
        <taxon>Metazoa</taxon>
        <taxon>Spiralia</taxon>
        <taxon>Lophotrochozoa</taxon>
        <taxon>Mollusca</taxon>
        <taxon>Gastropoda</taxon>
        <taxon>Heterobranchia</taxon>
        <taxon>Euthyneura</taxon>
        <taxon>Panpulmonata</taxon>
        <taxon>Sacoglossa</taxon>
        <taxon>Placobranchoidea</taxon>
        <taxon>Plakobranchidae</taxon>
        <taxon>Plakobranchus</taxon>
    </lineage>
</organism>
<protein>
    <submittedName>
        <fullName evidence="1">Uncharacterized protein</fullName>
    </submittedName>
</protein>
<gene>
    <name evidence="1" type="ORF">PoB_000432800</name>
</gene>
<comment type="caution">
    <text evidence="1">The sequence shown here is derived from an EMBL/GenBank/DDBJ whole genome shotgun (WGS) entry which is preliminary data.</text>
</comment>
<dbReference type="Proteomes" id="UP000735302">
    <property type="component" value="Unassembled WGS sequence"/>
</dbReference>
<accession>A0AAV3Y5I8</accession>
<dbReference type="EMBL" id="BLXT01000501">
    <property type="protein sequence ID" value="GFN77822.1"/>
    <property type="molecule type" value="Genomic_DNA"/>
</dbReference>
<sequence>MLEIAGAHSLSLLLSLSREAANMAAQLCTQLESVPSGTGKLWSNAFDHIAPSASVHSKLPIDPSHAVTYLKPL</sequence>
<name>A0AAV3Y5I8_9GAST</name>